<evidence type="ECO:0000313" key="2">
    <source>
        <dbReference type="Proteomes" id="UP000011599"/>
    </source>
</evidence>
<comment type="caution">
    <text evidence="1">The sequence shown here is derived from an EMBL/GenBank/DDBJ whole genome shotgun (WGS) entry which is preliminary data.</text>
</comment>
<dbReference type="AlphaFoldDB" id="L9WD07"/>
<accession>L9WD07</accession>
<dbReference type="Proteomes" id="UP000011599">
    <property type="component" value="Unassembled WGS sequence"/>
</dbReference>
<name>L9WD07_9EURY</name>
<evidence type="ECO:0000313" key="1">
    <source>
        <dbReference type="EMBL" id="ELY46198.1"/>
    </source>
</evidence>
<gene>
    <name evidence="1" type="ORF">C496_01486</name>
</gene>
<organism evidence="1 2">
    <name type="scientific">Natronorubrum tibetense GA33</name>
    <dbReference type="NCBI Taxonomy" id="1114856"/>
    <lineage>
        <taxon>Archaea</taxon>
        <taxon>Methanobacteriati</taxon>
        <taxon>Methanobacteriota</taxon>
        <taxon>Stenosarchaea group</taxon>
        <taxon>Halobacteria</taxon>
        <taxon>Halobacteriales</taxon>
        <taxon>Natrialbaceae</taxon>
        <taxon>Natronorubrum</taxon>
    </lineage>
</organism>
<keyword evidence="2" id="KW-1185">Reference proteome</keyword>
<reference evidence="1 2" key="1">
    <citation type="journal article" date="2014" name="PLoS Genet.">
        <title>Phylogenetically driven sequencing of extremely halophilic archaea reveals strategies for static and dynamic osmo-response.</title>
        <authorList>
            <person name="Becker E.A."/>
            <person name="Seitzer P.M."/>
            <person name="Tritt A."/>
            <person name="Larsen D."/>
            <person name="Krusor M."/>
            <person name="Yao A.I."/>
            <person name="Wu D."/>
            <person name="Madern D."/>
            <person name="Eisen J.A."/>
            <person name="Darling A.E."/>
            <person name="Facciotti M.T."/>
        </authorList>
    </citation>
    <scope>NUCLEOTIDE SEQUENCE [LARGE SCALE GENOMIC DNA]</scope>
    <source>
        <strain evidence="1 2">GA33</strain>
    </source>
</reference>
<sequence length="112" mass="11859">MQIGGFAFSRLHVVATLLVAVSGMRVPDGAASLTGLCGNFLRAPPPVSVLGDGVDERLSERLEVVATTGDDAGVRDELAVVGDFGVRQVDRLEQRRSLAVTSLSATLLVRRR</sequence>
<dbReference type="PATRIC" id="fig|1114856.3.peg.305"/>
<protein>
    <submittedName>
        <fullName evidence="1">Uncharacterized protein</fullName>
    </submittedName>
</protein>
<proteinExistence type="predicted"/>
<dbReference type="EMBL" id="AOHW01000004">
    <property type="protein sequence ID" value="ELY46198.1"/>
    <property type="molecule type" value="Genomic_DNA"/>
</dbReference>